<keyword evidence="6 9" id="KW-1133">Transmembrane helix</keyword>
<feature type="transmembrane region" description="Helical" evidence="9">
    <location>
        <begin position="36"/>
        <end position="56"/>
    </location>
</feature>
<dbReference type="InterPro" id="IPR004796">
    <property type="entry name" value="PTS_IIC_cello"/>
</dbReference>
<evidence type="ECO:0000256" key="7">
    <source>
        <dbReference type="ARBA" id="ARBA00023136"/>
    </source>
</evidence>
<name>A0AAV5B2R4_9ACTN</name>
<evidence type="ECO:0000256" key="9">
    <source>
        <dbReference type="SAM" id="Phobius"/>
    </source>
</evidence>
<dbReference type="Pfam" id="PF02378">
    <property type="entry name" value="PTS_EIIC"/>
    <property type="match status" value="1"/>
</dbReference>
<evidence type="ECO:0000256" key="6">
    <source>
        <dbReference type="ARBA" id="ARBA00022989"/>
    </source>
</evidence>
<dbReference type="AlphaFoldDB" id="A0AAV5B2R4"/>
<feature type="transmembrane region" description="Helical" evidence="9">
    <location>
        <begin position="76"/>
        <end position="96"/>
    </location>
</feature>
<evidence type="ECO:0000256" key="1">
    <source>
        <dbReference type="ARBA" id="ARBA00004651"/>
    </source>
</evidence>
<feature type="transmembrane region" description="Helical" evidence="9">
    <location>
        <begin position="362"/>
        <end position="383"/>
    </location>
</feature>
<dbReference type="PANTHER" id="PTHR33989">
    <property type="match status" value="1"/>
</dbReference>
<feature type="transmembrane region" description="Helical" evidence="9">
    <location>
        <begin position="427"/>
        <end position="453"/>
    </location>
</feature>
<dbReference type="GO" id="GO:0005886">
    <property type="term" value="C:plasma membrane"/>
    <property type="evidence" value="ECO:0007669"/>
    <property type="project" value="UniProtKB-SubCell"/>
</dbReference>
<feature type="transmembrane region" description="Helical" evidence="9">
    <location>
        <begin position="266"/>
        <end position="285"/>
    </location>
</feature>
<dbReference type="GO" id="GO:0008982">
    <property type="term" value="F:protein-N(PI)-phosphohistidine-sugar phosphotransferase activity"/>
    <property type="evidence" value="ECO:0007669"/>
    <property type="project" value="UniProtKB-UniRule"/>
</dbReference>
<dbReference type="GO" id="GO:1902815">
    <property type="term" value="P:N,N'-diacetylchitobiose import"/>
    <property type="evidence" value="ECO:0007669"/>
    <property type="project" value="TreeGrafter"/>
</dbReference>
<organism evidence="11 12">
    <name type="scientific">Granulimonas faecalis</name>
    <dbReference type="NCBI Taxonomy" id="2894155"/>
    <lineage>
        <taxon>Bacteria</taxon>
        <taxon>Bacillati</taxon>
        <taxon>Actinomycetota</taxon>
        <taxon>Coriobacteriia</taxon>
        <taxon>Coriobacteriales</taxon>
        <taxon>Kribbibacteriaceae</taxon>
        <taxon>Granulimonas</taxon>
    </lineage>
</organism>
<protein>
    <recommendedName>
        <fullName evidence="8">Permease IIC component</fullName>
    </recommendedName>
</protein>
<dbReference type="RefSeq" id="WP_251164251.1">
    <property type="nucleotide sequence ID" value="NZ_BQKC01000001.1"/>
</dbReference>
<proteinExistence type="predicted"/>
<dbReference type="Proteomes" id="UP001055025">
    <property type="component" value="Unassembled WGS sequence"/>
</dbReference>
<dbReference type="InterPro" id="IPR051088">
    <property type="entry name" value="PTS_Sugar-EIIC/EIIB"/>
</dbReference>
<comment type="caution">
    <text evidence="11">The sequence shown here is derived from an EMBL/GenBank/DDBJ whole genome shotgun (WGS) entry which is preliminary data.</text>
</comment>
<accession>A0AAV5B2R4</accession>
<reference evidence="11" key="1">
    <citation type="journal article" date="2022" name="Int. J. Syst. Evol. Microbiol.">
        <title>Granulimonas faecalis gen. nov., sp. nov., and Leptogranulimonas caecicola gen. nov., sp. nov., novel lactate-producing Atopobiaceae bacteria isolated from mouse intestines, and an emended description of the family Atopobiaceae.</title>
        <authorList>
            <person name="Morinaga K."/>
            <person name="Kusada H."/>
            <person name="Sakamoto S."/>
            <person name="Murakami T."/>
            <person name="Toyoda A."/>
            <person name="Mori H."/>
            <person name="Meng X.Y."/>
            <person name="Takashino M."/>
            <person name="Murotomi K."/>
            <person name="Tamaki H."/>
        </authorList>
    </citation>
    <scope>NUCLEOTIDE SEQUENCE</scope>
    <source>
        <strain evidence="11">OPF53</strain>
    </source>
</reference>
<dbReference type="NCBIfam" id="TIGR00410">
    <property type="entry name" value="lacE"/>
    <property type="match status" value="1"/>
</dbReference>
<gene>
    <name evidence="11" type="ORF">ATOP_07510</name>
</gene>
<feature type="transmembrane region" description="Helical" evidence="9">
    <location>
        <begin position="330"/>
        <end position="350"/>
    </location>
</feature>
<evidence type="ECO:0000256" key="5">
    <source>
        <dbReference type="ARBA" id="ARBA00022692"/>
    </source>
</evidence>
<evidence type="ECO:0000259" key="10">
    <source>
        <dbReference type="PROSITE" id="PS51105"/>
    </source>
</evidence>
<feature type="transmembrane region" description="Helical" evidence="9">
    <location>
        <begin position="150"/>
        <end position="172"/>
    </location>
</feature>
<feature type="transmembrane region" description="Helical" evidence="9">
    <location>
        <begin position="179"/>
        <end position="199"/>
    </location>
</feature>
<keyword evidence="12" id="KW-1185">Reference proteome</keyword>
<dbReference type="PANTHER" id="PTHR33989:SF4">
    <property type="entry name" value="PTS SYSTEM N,N'-DIACETYLCHITOBIOSE-SPECIFIC EIIC COMPONENT"/>
    <property type="match status" value="1"/>
</dbReference>
<comment type="subcellular location">
    <subcellularLocation>
        <location evidence="1">Cell membrane</location>
        <topology evidence="1">Multi-pass membrane protein</topology>
    </subcellularLocation>
</comment>
<evidence type="ECO:0000256" key="4">
    <source>
        <dbReference type="ARBA" id="ARBA00022597"/>
    </source>
</evidence>
<feature type="transmembrane region" description="Helical" evidence="9">
    <location>
        <begin position="219"/>
        <end position="245"/>
    </location>
</feature>
<evidence type="ECO:0000313" key="12">
    <source>
        <dbReference type="Proteomes" id="UP001055025"/>
    </source>
</evidence>
<evidence type="ECO:0000256" key="2">
    <source>
        <dbReference type="ARBA" id="ARBA00022448"/>
    </source>
</evidence>
<evidence type="ECO:0000256" key="3">
    <source>
        <dbReference type="ARBA" id="ARBA00022475"/>
    </source>
</evidence>
<keyword evidence="7 8" id="KW-0472">Membrane</keyword>
<feature type="transmembrane region" description="Helical" evidence="9">
    <location>
        <begin position="108"/>
        <end position="130"/>
    </location>
</feature>
<evidence type="ECO:0000256" key="8">
    <source>
        <dbReference type="PIRNR" id="PIRNR006351"/>
    </source>
</evidence>
<keyword evidence="2 8" id="KW-0813">Transport</keyword>
<comment type="function">
    <text evidence="8">The phosphoenolpyruvate-dependent sugar phosphotransferase system (PTS), a major carbohydrate active -transport system, catalyzes the phosphorylation of incoming sugar substrates concomitant with their translocation across the cell membrane.</text>
</comment>
<dbReference type="GO" id="GO:0009401">
    <property type="term" value="P:phosphoenolpyruvate-dependent sugar phosphotransferase system"/>
    <property type="evidence" value="ECO:0007669"/>
    <property type="project" value="InterPro"/>
</dbReference>
<sequence length="476" mass="50965">MASPMKGFMNWMGTKFMPIATRIGNQRHLVAIRDGFISIMPVTMVGSIAVLLNVFFRDLPAMWWGEGNAFTEACAQLISINGFVWNGSLAILGLCFTFSLGYHLSRSYGVNAIAGGVIALSAVVCTMNLAPAFSYVLPEVGADAVPALQAAGLAVTEADGAVSLAVTGAGMISTELTSATGLFTCLIFGMVSTMIYVELTLKKITIKLPENVPPAVSNAFTAIIPGCLAIYVCAIVTQVCVNLTGEYPNALISEMIQKPLLGMSQSFFAVVLTNFLMQLFWFFGIHGSNVMAPITEGIYTPALLENLQVWNATHDVSQMPYLWTRGSFDAYTMMGGSGITLGLLIAVFAFSRREDSRTIAKLSAPMGVFNINEPVVFGMPIVLNPLYLIPWLLVPVVATVVAYLFTAAGIIPPVFIQVPWIMPVGLYAFFATGGNVIAGLVALLNLAISFAIWTPFVLLANRDAAAEAAAEEKFDQ</sequence>
<evidence type="ECO:0000313" key="11">
    <source>
        <dbReference type="EMBL" id="GJM55096.1"/>
    </source>
</evidence>
<keyword evidence="5 9" id="KW-0812">Transmembrane</keyword>
<keyword evidence="3 8" id="KW-1003">Cell membrane</keyword>
<dbReference type="EMBL" id="BQKC01000001">
    <property type="protein sequence ID" value="GJM55096.1"/>
    <property type="molecule type" value="Genomic_DNA"/>
</dbReference>
<keyword evidence="4 8" id="KW-0762">Sugar transport</keyword>
<dbReference type="PIRSF" id="PIRSF006351">
    <property type="entry name" value="PTS_EIIC-Cellobiose"/>
    <property type="match status" value="1"/>
</dbReference>
<feature type="domain" description="PTS EIIC type-3" evidence="10">
    <location>
        <begin position="12"/>
        <end position="456"/>
    </location>
</feature>
<dbReference type="InterPro" id="IPR003352">
    <property type="entry name" value="PTS_EIIC"/>
</dbReference>
<dbReference type="InterPro" id="IPR004501">
    <property type="entry name" value="PTS_EIIC_3"/>
</dbReference>
<dbReference type="PROSITE" id="PS51105">
    <property type="entry name" value="PTS_EIIC_TYPE_3"/>
    <property type="match status" value="1"/>
</dbReference>